<evidence type="ECO:0000313" key="6">
    <source>
        <dbReference type="EMBL" id="TCT25094.1"/>
    </source>
</evidence>
<dbReference type="SMART" id="SM00062">
    <property type="entry name" value="PBPb"/>
    <property type="match status" value="1"/>
</dbReference>
<feature type="chain" id="PRO_5039694835" evidence="4">
    <location>
        <begin position="18"/>
        <end position="288"/>
    </location>
</feature>
<dbReference type="EMBL" id="SMAN01000004">
    <property type="protein sequence ID" value="TCT25094.1"/>
    <property type="molecule type" value="Genomic_DNA"/>
</dbReference>
<dbReference type="PANTHER" id="PTHR35936">
    <property type="entry name" value="MEMBRANE-BOUND LYTIC MUREIN TRANSGLYCOSYLASE F"/>
    <property type="match status" value="1"/>
</dbReference>
<feature type="domain" description="Solute-binding protein family 3/N-terminal" evidence="5">
    <location>
        <begin position="39"/>
        <end position="273"/>
    </location>
</feature>
<dbReference type="Proteomes" id="UP000294650">
    <property type="component" value="Unassembled WGS sequence"/>
</dbReference>
<evidence type="ECO:0000259" key="5">
    <source>
        <dbReference type="SMART" id="SM00062"/>
    </source>
</evidence>
<dbReference type="AlphaFoldDB" id="A0A4R3N8K6"/>
<dbReference type="Pfam" id="PF00497">
    <property type="entry name" value="SBP_bac_3"/>
    <property type="match status" value="1"/>
</dbReference>
<feature type="signal peptide" evidence="4">
    <location>
        <begin position="1"/>
        <end position="17"/>
    </location>
</feature>
<dbReference type="GO" id="GO:0051470">
    <property type="term" value="P:ectoine transmembrane transport"/>
    <property type="evidence" value="ECO:0007669"/>
    <property type="project" value="InterPro"/>
</dbReference>
<dbReference type="InterPro" id="IPR001638">
    <property type="entry name" value="Solute-binding_3/MltF_N"/>
</dbReference>
<organism evidence="6 7">
    <name type="scientific">Melghiribacillus thermohalophilus</name>
    <dbReference type="NCBI Taxonomy" id="1324956"/>
    <lineage>
        <taxon>Bacteria</taxon>
        <taxon>Bacillati</taxon>
        <taxon>Bacillota</taxon>
        <taxon>Bacilli</taxon>
        <taxon>Bacillales</taxon>
        <taxon>Bacillaceae</taxon>
        <taxon>Melghiribacillus</taxon>
    </lineage>
</organism>
<proteinExistence type="predicted"/>
<evidence type="ECO:0000256" key="2">
    <source>
        <dbReference type="ARBA" id="ARBA00023139"/>
    </source>
</evidence>
<evidence type="ECO:0000256" key="4">
    <source>
        <dbReference type="SAM" id="SignalP"/>
    </source>
</evidence>
<dbReference type="GO" id="GO:0033294">
    <property type="term" value="F:ectoine binding"/>
    <property type="evidence" value="ECO:0007669"/>
    <property type="project" value="InterPro"/>
</dbReference>
<keyword evidence="2" id="KW-0564">Palmitate</keyword>
<dbReference type="SUPFAM" id="SSF53850">
    <property type="entry name" value="Periplasmic binding protein-like II"/>
    <property type="match status" value="1"/>
</dbReference>
<accession>A0A4R3N8K6</accession>
<evidence type="ECO:0000256" key="3">
    <source>
        <dbReference type="ARBA" id="ARBA00023288"/>
    </source>
</evidence>
<keyword evidence="7" id="KW-1185">Reference proteome</keyword>
<reference evidence="6 7" key="1">
    <citation type="submission" date="2019-03" db="EMBL/GenBank/DDBJ databases">
        <title>Genomic Encyclopedia of Type Strains, Phase IV (KMG-IV): sequencing the most valuable type-strain genomes for metagenomic binning, comparative biology and taxonomic classification.</title>
        <authorList>
            <person name="Goeker M."/>
        </authorList>
    </citation>
    <scope>NUCLEOTIDE SEQUENCE [LARGE SCALE GENOMIC DNA]</scope>
    <source>
        <strain evidence="6 7">DSM 25894</strain>
    </source>
</reference>
<comment type="caution">
    <text evidence="6">The sequence shown here is derived from an EMBL/GenBank/DDBJ whole genome shotgun (WGS) entry which is preliminary data.</text>
</comment>
<evidence type="ECO:0000256" key="1">
    <source>
        <dbReference type="ARBA" id="ARBA00022729"/>
    </source>
</evidence>
<name>A0A4R3N8K6_9BACI</name>
<keyword evidence="1 4" id="KW-0732">Signal</keyword>
<dbReference type="PROSITE" id="PS51257">
    <property type="entry name" value="PROKAR_LIPOPROTEIN"/>
    <property type="match status" value="1"/>
</dbReference>
<dbReference type="NCBIfam" id="TIGR02995">
    <property type="entry name" value="ectoine_ehuB"/>
    <property type="match status" value="1"/>
</dbReference>
<dbReference type="InterPro" id="IPR014337">
    <property type="entry name" value="Ectoine_EhuB"/>
</dbReference>
<dbReference type="PANTHER" id="PTHR35936:SF17">
    <property type="entry name" value="ARGININE-BINDING EXTRACELLULAR PROTEIN ARTP"/>
    <property type="match status" value="1"/>
</dbReference>
<dbReference type="OrthoDB" id="115856at2"/>
<keyword evidence="3" id="KW-0449">Lipoprotein</keyword>
<dbReference type="CDD" id="cd01002">
    <property type="entry name" value="PBP2_Ehub_like"/>
    <property type="match status" value="1"/>
</dbReference>
<protein>
    <submittedName>
        <fullName evidence="6">Amino acid ABC transporter substrate-binding protein (PAAT family)</fullName>
    </submittedName>
</protein>
<sequence length="288" mass="31201">MKKLLTFFAITAILAIAGCGSSTSGGDSSTLDQAKEEGKITVGFANERPYAYMTADGEIKGEAVDIAKEIFNNLGIEDVEGTVTEFGSLINGLHAGNFDVITAGMYIRPDRCEKVEFAEPEYRIGEGFAVQPGNPLDLHSYEDIANNPDATIGVMNGAIEIDYLEAAGISEEQMVIVPDIPSNISALETGRVDAITMTDLTLRTALEDADSDKIEIVEDFQQPVIDGKTVYGYGAAAFRPEDKEFVEAYNKELKKLKESGKLLELLEPYGFTEDNLPGDVTKEELCEG</sequence>
<dbReference type="Gene3D" id="3.40.190.10">
    <property type="entry name" value="Periplasmic binding protein-like II"/>
    <property type="match status" value="2"/>
</dbReference>
<gene>
    <name evidence="6" type="ORF">EDD68_104169</name>
</gene>
<evidence type="ECO:0000313" key="7">
    <source>
        <dbReference type="Proteomes" id="UP000294650"/>
    </source>
</evidence>
<dbReference type="RefSeq" id="WP_132371254.1">
    <property type="nucleotide sequence ID" value="NZ_SMAN01000004.1"/>
</dbReference>